<evidence type="ECO:0000256" key="5">
    <source>
        <dbReference type="ARBA" id="ARBA00022723"/>
    </source>
</evidence>
<dbReference type="GO" id="GO:0005524">
    <property type="term" value="F:ATP binding"/>
    <property type="evidence" value="ECO:0007669"/>
    <property type="project" value="UniProtKB-UniRule"/>
</dbReference>
<feature type="binding site" evidence="12">
    <location>
        <begin position="220"/>
        <end position="225"/>
    </location>
    <ligand>
        <name>ATP</name>
        <dbReference type="ChEBI" id="CHEBI:30616"/>
    </ligand>
</feature>
<feature type="domain" description="Carbohydrate kinase PfkB" evidence="13">
    <location>
        <begin position="2"/>
        <end position="294"/>
    </location>
</feature>
<feature type="binding site" evidence="12">
    <location>
        <position position="252"/>
    </location>
    <ligand>
        <name>substrate</name>
    </ligand>
</feature>
<keyword evidence="11 12" id="KW-0119">Carbohydrate metabolism</keyword>
<dbReference type="SUPFAM" id="SSF53613">
    <property type="entry name" value="Ribokinase-like"/>
    <property type="match status" value="1"/>
</dbReference>
<dbReference type="UniPathway" id="UPA00916">
    <property type="reaction ID" value="UER00889"/>
</dbReference>
<keyword evidence="7 12" id="KW-0418">Kinase</keyword>
<comment type="subcellular location">
    <subcellularLocation>
        <location evidence="12">Cytoplasm</location>
    </subcellularLocation>
</comment>
<dbReference type="InterPro" id="IPR002173">
    <property type="entry name" value="Carboh/pur_kinase_PfkB_CS"/>
</dbReference>
<evidence type="ECO:0000256" key="11">
    <source>
        <dbReference type="ARBA" id="ARBA00023277"/>
    </source>
</evidence>
<dbReference type="OrthoDB" id="9775849at2"/>
<dbReference type="PRINTS" id="PR00990">
    <property type="entry name" value="RIBOKINASE"/>
</dbReference>
<dbReference type="Proteomes" id="UP000287247">
    <property type="component" value="Unassembled WGS sequence"/>
</dbReference>
<keyword evidence="10 12" id="KW-0630">Potassium</keyword>
<dbReference type="InterPro" id="IPR011611">
    <property type="entry name" value="PfkB_dom"/>
</dbReference>
<evidence type="ECO:0000256" key="9">
    <source>
        <dbReference type="ARBA" id="ARBA00022842"/>
    </source>
</evidence>
<dbReference type="PROSITE" id="PS00584">
    <property type="entry name" value="PFKB_KINASES_2"/>
    <property type="match status" value="1"/>
</dbReference>
<dbReference type="Pfam" id="PF00294">
    <property type="entry name" value="PfkB"/>
    <property type="match status" value="1"/>
</dbReference>
<feature type="binding site" evidence="12">
    <location>
        <position position="248"/>
    </location>
    <ligand>
        <name>K(+)</name>
        <dbReference type="ChEBI" id="CHEBI:29103"/>
    </ligand>
</feature>
<comment type="function">
    <text evidence="12">Catalyzes the phosphorylation of ribose at O-5 in a reaction requiring ATP and magnesium. The resulting D-ribose-5-phosphate can then be used either for sythesis of nucleotides, histidine, and tryptophan, or as a component of the pentose phosphate pathway.</text>
</comment>
<comment type="subunit">
    <text evidence="12">Homodimer.</text>
</comment>
<dbReference type="AlphaFoldDB" id="A0A401IGE8"/>
<feature type="binding site" evidence="12">
    <location>
        <position position="246"/>
    </location>
    <ligand>
        <name>K(+)</name>
        <dbReference type="ChEBI" id="CHEBI:29103"/>
    </ligand>
</feature>
<dbReference type="RefSeq" id="WP_124971751.1">
    <property type="nucleotide sequence ID" value="NZ_BDQK01000007.1"/>
</dbReference>
<keyword evidence="6 12" id="KW-0547">Nucleotide-binding</keyword>
<keyword evidence="4 12" id="KW-0808">Transferase</keyword>
<comment type="caution">
    <text evidence="14">The sequence shown here is derived from an EMBL/GenBank/DDBJ whole genome shotgun (WGS) entry which is preliminary data.</text>
</comment>
<dbReference type="InterPro" id="IPR029056">
    <property type="entry name" value="Ribokinase-like"/>
</dbReference>
<dbReference type="GO" id="GO:0005829">
    <property type="term" value="C:cytosol"/>
    <property type="evidence" value="ECO:0007669"/>
    <property type="project" value="TreeGrafter"/>
</dbReference>
<sequence length="308" mass="32413">MSIIVVGSINMDLVAQTAYLPKAGETIIGQIFFTVPGGKGANQAVAAAKLGANTYLVGCVGKDQFGVELLGNLKELGVNIDGVNIEDNISSGIAIITVDNRGENTIIVIPGANNNINESDVKKLDYLLVNSKILLLQLEIPLLTVQNAAKVAKQAGITVILDPAPAPDNLPDDLYPLIDIITPNETEAQKLVGFAINTQETTQKAAQFFLERGVKSVIIKLGERGAFYATIEESFMIPPYPVNAIDTVAAGDAFNGAIAAALEQGLSLKNALKWGVIAGALTTTKIGSQSALPDLVTLEQHLKLIDNG</sequence>
<comment type="similarity">
    <text evidence="1">Belongs to the carbohydrate kinase pfkB family.</text>
</comment>
<reference evidence="15" key="1">
    <citation type="submission" date="2017-05" db="EMBL/GenBank/DDBJ databases">
        <title>Physiological properties and genetic analysis related to exopolysaccharide production of fresh-water unicellular cyanobacterium Aphanothece sacrum, Suizenji Nori, that has been cultured as a food source in Japan.</title>
        <authorList>
            <person name="Kanesaki Y."/>
            <person name="Yoshikawa S."/>
            <person name="Ohki K."/>
        </authorList>
    </citation>
    <scope>NUCLEOTIDE SEQUENCE [LARGE SCALE GENOMIC DNA]</scope>
    <source>
        <strain evidence="15">FPU1</strain>
    </source>
</reference>
<feature type="binding site" evidence="12">
    <location>
        <position position="287"/>
    </location>
    <ligand>
        <name>K(+)</name>
        <dbReference type="ChEBI" id="CHEBI:29103"/>
    </ligand>
</feature>
<feature type="binding site" evidence="12">
    <location>
        <begin position="38"/>
        <end position="42"/>
    </location>
    <ligand>
        <name>substrate</name>
    </ligand>
</feature>
<feature type="binding site" evidence="12">
    <location>
        <position position="285"/>
    </location>
    <ligand>
        <name>K(+)</name>
        <dbReference type="ChEBI" id="CHEBI:29103"/>
    </ligand>
</feature>
<dbReference type="PANTHER" id="PTHR10584:SF166">
    <property type="entry name" value="RIBOKINASE"/>
    <property type="match status" value="1"/>
</dbReference>
<keyword evidence="9 12" id="KW-0460">Magnesium</keyword>
<evidence type="ECO:0000256" key="7">
    <source>
        <dbReference type="ARBA" id="ARBA00022777"/>
    </source>
</evidence>
<feature type="binding site" evidence="12">
    <location>
        <position position="139"/>
    </location>
    <ligand>
        <name>substrate</name>
    </ligand>
</feature>
<evidence type="ECO:0000256" key="3">
    <source>
        <dbReference type="ARBA" id="ARBA00016943"/>
    </source>
</evidence>
<dbReference type="InterPro" id="IPR017583">
    <property type="entry name" value="Tagatose/fructose_Pkinase"/>
</dbReference>
<gene>
    <name evidence="12" type="primary">rbsK</name>
    <name evidence="14" type="ORF">AsFPU1_1690</name>
</gene>
<dbReference type="EC" id="2.7.1.15" evidence="2 12"/>
<dbReference type="EMBL" id="BDQK01000007">
    <property type="protein sequence ID" value="GBF80289.1"/>
    <property type="molecule type" value="Genomic_DNA"/>
</dbReference>
<keyword evidence="15" id="KW-1185">Reference proteome</keyword>
<dbReference type="NCBIfam" id="TIGR02152">
    <property type="entry name" value="D_ribokin_bact"/>
    <property type="match status" value="1"/>
</dbReference>
<dbReference type="InterPro" id="IPR011877">
    <property type="entry name" value="Ribokinase"/>
</dbReference>
<evidence type="ECO:0000259" key="13">
    <source>
        <dbReference type="Pfam" id="PF00294"/>
    </source>
</evidence>
<evidence type="ECO:0000256" key="8">
    <source>
        <dbReference type="ARBA" id="ARBA00022840"/>
    </source>
</evidence>
<dbReference type="InterPro" id="IPR002139">
    <property type="entry name" value="Ribo/fructo_kinase"/>
</dbReference>
<feature type="binding site" evidence="12">
    <location>
        <begin position="10"/>
        <end position="12"/>
    </location>
    <ligand>
        <name>substrate</name>
    </ligand>
</feature>
<comment type="similarity">
    <text evidence="12">Belongs to the carbohydrate kinase PfkB family. Ribokinase subfamily.</text>
</comment>
<comment type="cofactor">
    <cofactor evidence="12">
        <name>Mg(2+)</name>
        <dbReference type="ChEBI" id="CHEBI:18420"/>
    </cofactor>
    <text evidence="12">Requires a divalent cation, most likely magnesium in vivo, as an electrophilic catalyst to aid phosphoryl group transfer. It is the chelate of the metal and the nucleotide that is the actual substrate.</text>
</comment>
<keyword evidence="12" id="KW-0963">Cytoplasm</keyword>
<feature type="binding site" evidence="12">
    <location>
        <position position="184"/>
    </location>
    <ligand>
        <name>ATP</name>
        <dbReference type="ChEBI" id="CHEBI:30616"/>
    </ligand>
</feature>
<dbReference type="HAMAP" id="MF_01987">
    <property type="entry name" value="Ribokinase"/>
    <property type="match status" value="1"/>
</dbReference>
<evidence type="ECO:0000256" key="1">
    <source>
        <dbReference type="ARBA" id="ARBA00005380"/>
    </source>
</evidence>
<feature type="binding site" evidence="12">
    <location>
        <begin position="251"/>
        <end position="252"/>
    </location>
    <ligand>
        <name>ATP</name>
        <dbReference type="ChEBI" id="CHEBI:30616"/>
    </ligand>
</feature>
<dbReference type="GO" id="GO:0004747">
    <property type="term" value="F:ribokinase activity"/>
    <property type="evidence" value="ECO:0007669"/>
    <property type="project" value="UniProtKB-UniRule"/>
</dbReference>
<comment type="activity regulation">
    <text evidence="12">Activated by a monovalent cation that binds near, but not in, the active site. The most likely occupant of the site in vivo is potassium. Ion binding induces a conformational change that may alter substrate affinity.</text>
</comment>
<feature type="active site" description="Proton acceptor" evidence="12">
    <location>
        <position position="252"/>
    </location>
</feature>
<evidence type="ECO:0000313" key="15">
    <source>
        <dbReference type="Proteomes" id="UP000287247"/>
    </source>
</evidence>
<name>A0A401IGE8_APHSA</name>
<proteinExistence type="inferred from homology"/>
<evidence type="ECO:0000256" key="2">
    <source>
        <dbReference type="ARBA" id="ARBA00012035"/>
    </source>
</evidence>
<keyword evidence="8 12" id="KW-0067">ATP-binding</keyword>
<comment type="catalytic activity">
    <reaction evidence="12">
        <text>D-ribose + ATP = D-ribose 5-phosphate + ADP + H(+)</text>
        <dbReference type="Rhea" id="RHEA:13697"/>
        <dbReference type="ChEBI" id="CHEBI:15378"/>
        <dbReference type="ChEBI" id="CHEBI:30616"/>
        <dbReference type="ChEBI" id="CHEBI:47013"/>
        <dbReference type="ChEBI" id="CHEBI:78346"/>
        <dbReference type="ChEBI" id="CHEBI:456216"/>
        <dbReference type="EC" id="2.7.1.15"/>
    </reaction>
</comment>
<dbReference type="PIRSF" id="PIRSF000535">
    <property type="entry name" value="1PFK/6PFK/LacC"/>
    <property type="match status" value="1"/>
</dbReference>
<keyword evidence="5 12" id="KW-0479">Metal-binding</keyword>
<evidence type="ECO:0000256" key="10">
    <source>
        <dbReference type="ARBA" id="ARBA00022958"/>
    </source>
</evidence>
<dbReference type="GO" id="GO:0019303">
    <property type="term" value="P:D-ribose catabolic process"/>
    <property type="evidence" value="ECO:0007669"/>
    <property type="project" value="UniProtKB-UniRule"/>
</dbReference>
<feature type="binding site" evidence="12">
    <location>
        <position position="282"/>
    </location>
    <ligand>
        <name>K(+)</name>
        <dbReference type="ChEBI" id="CHEBI:29103"/>
    </ligand>
</feature>
<evidence type="ECO:0000313" key="14">
    <source>
        <dbReference type="EMBL" id="GBF80289.1"/>
    </source>
</evidence>
<protein>
    <recommendedName>
        <fullName evidence="3 12">Ribokinase</fullName>
        <shortName evidence="12">RK</shortName>
        <ecNumber evidence="2 12">2.7.1.15</ecNumber>
    </recommendedName>
</protein>
<accession>A0A401IGE8</accession>
<evidence type="ECO:0000256" key="4">
    <source>
        <dbReference type="ARBA" id="ARBA00022679"/>
    </source>
</evidence>
<evidence type="ECO:0000256" key="6">
    <source>
        <dbReference type="ARBA" id="ARBA00022741"/>
    </source>
</evidence>
<comment type="caution">
    <text evidence="12">Lacks conserved residue(s) required for the propagation of feature annotation.</text>
</comment>
<comment type="pathway">
    <text evidence="12">Carbohydrate metabolism; D-ribose degradation; D-ribose 5-phosphate from beta-D-ribopyranose: step 2/2.</text>
</comment>
<organism evidence="14 15">
    <name type="scientific">Aphanothece sacrum FPU1</name>
    <dbReference type="NCBI Taxonomy" id="1920663"/>
    <lineage>
        <taxon>Bacteria</taxon>
        <taxon>Bacillati</taxon>
        <taxon>Cyanobacteriota</taxon>
        <taxon>Cyanophyceae</taxon>
        <taxon>Oscillatoriophycideae</taxon>
        <taxon>Chroococcales</taxon>
        <taxon>Aphanothecaceae</taxon>
        <taxon>Aphanothece</taxon>
    </lineage>
</organism>
<dbReference type="CDD" id="cd01174">
    <property type="entry name" value="ribokinase"/>
    <property type="match status" value="1"/>
</dbReference>
<dbReference type="GO" id="GO:0046872">
    <property type="term" value="F:metal ion binding"/>
    <property type="evidence" value="ECO:0007669"/>
    <property type="project" value="UniProtKB-KW"/>
</dbReference>
<evidence type="ECO:0000256" key="12">
    <source>
        <dbReference type="HAMAP-Rule" id="MF_01987"/>
    </source>
</evidence>
<dbReference type="PANTHER" id="PTHR10584">
    <property type="entry name" value="SUGAR KINASE"/>
    <property type="match status" value="1"/>
</dbReference>
<dbReference type="Gene3D" id="3.40.1190.20">
    <property type="match status" value="1"/>
</dbReference>